<comment type="caution">
    <text evidence="1">The sequence shown here is derived from an EMBL/GenBank/DDBJ whole genome shotgun (WGS) entry which is preliminary data.</text>
</comment>
<protein>
    <submittedName>
        <fullName evidence="1">Uncharacterized protein</fullName>
    </submittedName>
</protein>
<sequence length="65" mass="7065">MDAALPAGNRRSVDPHLLCERLLCVSQGFATFREALSPHSHTVSVRTDSPRIVPLPFAQVKPGLT</sequence>
<dbReference type="Proteomes" id="UP001501624">
    <property type="component" value="Unassembled WGS sequence"/>
</dbReference>
<dbReference type="EMBL" id="BAABCM010000006">
    <property type="protein sequence ID" value="GAA3820349.1"/>
    <property type="molecule type" value="Genomic_DNA"/>
</dbReference>
<evidence type="ECO:0000313" key="1">
    <source>
        <dbReference type="EMBL" id="GAA3820349.1"/>
    </source>
</evidence>
<keyword evidence="2" id="KW-1185">Reference proteome</keyword>
<accession>A0ABP7IKG5</accession>
<reference evidence="2" key="1">
    <citation type="journal article" date="2019" name="Int. J. Syst. Evol. Microbiol.">
        <title>The Global Catalogue of Microorganisms (GCM) 10K type strain sequencing project: providing services to taxonomists for standard genome sequencing and annotation.</title>
        <authorList>
            <consortium name="The Broad Institute Genomics Platform"/>
            <consortium name="The Broad Institute Genome Sequencing Center for Infectious Disease"/>
            <person name="Wu L."/>
            <person name="Ma J."/>
        </authorList>
    </citation>
    <scope>NUCLEOTIDE SEQUENCE [LARGE SCALE GENOMIC DNA]</scope>
    <source>
        <strain evidence="2">JCM 17017</strain>
    </source>
</reference>
<organism evidence="1 2">
    <name type="scientific">Amycolatopsis tucumanensis</name>
    <dbReference type="NCBI Taxonomy" id="401106"/>
    <lineage>
        <taxon>Bacteria</taxon>
        <taxon>Bacillati</taxon>
        <taxon>Actinomycetota</taxon>
        <taxon>Actinomycetes</taxon>
        <taxon>Pseudonocardiales</taxon>
        <taxon>Pseudonocardiaceae</taxon>
        <taxon>Amycolatopsis</taxon>
    </lineage>
</organism>
<evidence type="ECO:0000313" key="2">
    <source>
        <dbReference type="Proteomes" id="UP001501624"/>
    </source>
</evidence>
<name>A0ABP7IKG5_9PSEU</name>
<gene>
    <name evidence="1" type="ORF">GCM10022380_44000</name>
</gene>
<proteinExistence type="predicted"/>